<reference evidence="2 3" key="1">
    <citation type="submission" date="2014-03" db="EMBL/GenBank/DDBJ databases">
        <title>Genome sequence of Clostridium litorale W6, DSM 5388.</title>
        <authorList>
            <person name="Poehlein A."/>
            <person name="Jagirdar A."/>
            <person name="Khonsari B."/>
            <person name="Chibani C.M."/>
            <person name="Gutierrez Gutierrez D.A."/>
            <person name="Davydova E."/>
            <person name="Alghaithi H.S."/>
            <person name="Nair K.P."/>
            <person name="Dhamotharan K."/>
            <person name="Chandran L."/>
            <person name="G W."/>
            <person name="Daniel R."/>
        </authorList>
    </citation>
    <scope>NUCLEOTIDE SEQUENCE [LARGE SCALE GENOMIC DNA]</scope>
    <source>
        <strain evidence="2 3">W6</strain>
    </source>
</reference>
<dbReference type="RefSeq" id="WP_159434360.1">
    <property type="nucleotide sequence ID" value="NZ_FSRH01000029.1"/>
</dbReference>
<dbReference type="OrthoDB" id="3193769at2"/>
<evidence type="ECO:0000313" key="3">
    <source>
        <dbReference type="Proteomes" id="UP000027946"/>
    </source>
</evidence>
<name>A0A069RFD0_PEPLI</name>
<organism evidence="2 3">
    <name type="scientific">Peptoclostridium litorale DSM 5388</name>
    <dbReference type="NCBI Taxonomy" id="1121324"/>
    <lineage>
        <taxon>Bacteria</taxon>
        <taxon>Bacillati</taxon>
        <taxon>Bacillota</taxon>
        <taxon>Clostridia</taxon>
        <taxon>Peptostreptococcales</taxon>
        <taxon>Peptoclostridiaceae</taxon>
        <taxon>Peptoclostridium</taxon>
    </lineage>
</organism>
<dbReference type="Proteomes" id="UP000027946">
    <property type="component" value="Unassembled WGS sequence"/>
</dbReference>
<gene>
    <name evidence="2" type="ORF">CLIT_10c04380</name>
</gene>
<feature type="domain" description="Transposase for insertion sequence element IS21-like C-terminal" evidence="1">
    <location>
        <begin position="18"/>
        <end position="87"/>
    </location>
</feature>
<dbReference type="EMBL" id="JJMM01000010">
    <property type="protein sequence ID" value="KDR95711.1"/>
    <property type="molecule type" value="Genomic_DNA"/>
</dbReference>
<accession>A0A069RFD0</accession>
<dbReference type="STRING" id="1121324.CLIT_10c04380"/>
<evidence type="ECO:0000313" key="2">
    <source>
        <dbReference type="EMBL" id="KDR95711.1"/>
    </source>
</evidence>
<dbReference type="Pfam" id="PF22483">
    <property type="entry name" value="Mu-transpos_C_2"/>
    <property type="match status" value="1"/>
</dbReference>
<protein>
    <submittedName>
        <fullName evidence="2">Transposase</fullName>
    </submittedName>
</protein>
<dbReference type="AlphaFoldDB" id="A0A069RFD0"/>
<comment type="caution">
    <text evidence="2">The sequence shown here is derived from an EMBL/GenBank/DDBJ whole genome shotgun (WGS) entry which is preliminary data.</text>
</comment>
<evidence type="ECO:0000259" key="1">
    <source>
        <dbReference type="Pfam" id="PF22483"/>
    </source>
</evidence>
<sequence>MFYKIFVYKHLIIQQAIPNKTFDVGRIINVKANKYGKVEFETNIYSTSPAYSDEQLILRVTANKVIVMNKEFKEIIIHKRIYGKNKESMRWHPYLKTLAKRPNAIKYTDFYNILPDIWKNYIEKQDTDGKKGAIKALDKMIEEGNSESIAIVSIAFLFFRKSPFKNYRFQPKTMRKLSRFYSTILFTTRLYRPVFSIRDIQVFC</sequence>
<dbReference type="InterPro" id="IPR054353">
    <property type="entry name" value="IstA-like_C"/>
</dbReference>
<proteinExistence type="predicted"/>
<dbReference type="eggNOG" id="COG4584">
    <property type="taxonomic scope" value="Bacteria"/>
</dbReference>
<keyword evidence="3" id="KW-1185">Reference proteome</keyword>